<proteinExistence type="predicted"/>
<reference evidence="1" key="1">
    <citation type="journal article" date="2020" name="Nature">
        <title>Giant virus diversity and host interactions through global metagenomics.</title>
        <authorList>
            <person name="Schulz F."/>
            <person name="Roux S."/>
            <person name="Paez-Espino D."/>
            <person name="Jungbluth S."/>
            <person name="Walsh D.A."/>
            <person name="Denef V.J."/>
            <person name="McMahon K.D."/>
            <person name="Konstantinidis K.T."/>
            <person name="Eloe-Fadrosh E.A."/>
            <person name="Kyrpides N.C."/>
            <person name="Woyke T."/>
        </authorList>
    </citation>
    <scope>NUCLEOTIDE SEQUENCE</scope>
    <source>
        <strain evidence="1">GVMAG-S-1063924-116</strain>
    </source>
</reference>
<evidence type="ECO:0000313" key="1">
    <source>
        <dbReference type="EMBL" id="QHU08643.1"/>
    </source>
</evidence>
<protein>
    <submittedName>
        <fullName evidence="1">Uncharacterized protein</fullName>
    </submittedName>
</protein>
<dbReference type="EMBL" id="MN740698">
    <property type="protein sequence ID" value="QHU08643.1"/>
    <property type="molecule type" value="Genomic_DNA"/>
</dbReference>
<organism evidence="1">
    <name type="scientific">viral metagenome</name>
    <dbReference type="NCBI Taxonomy" id="1070528"/>
    <lineage>
        <taxon>unclassified sequences</taxon>
        <taxon>metagenomes</taxon>
        <taxon>organismal metagenomes</taxon>
    </lineage>
</organism>
<sequence>MVYLNYLLTSFPGESDPLITFSTEDGTIDPPYTSVYIDEQGNQTVKVNDLAPQLLEELLVQAEGLEDYPRTFYLIEMGPSKQKGLDSRLRVDGSRLSNEKDISYIDVWANVDREDCVEVNERLVSGYYPSLYAWNNSSKGCMHGIEVPSLHRLEIVYLYNDDLRTIAACERIECLEIASIFGRLPIDAKVSVEIDTLRCSLEVFADLCGILDFGKIRRVELSAGLTESCPRAFNVLYPILMGVPVLAMRDSLLYYIHSRDRSMDLIEHPHLEITTANVSQFGMKAYSNYIDFYEGKYNCVTTRDDRLNQFEPEIELRDKVSFLELTFNKLHEFKSVVKAPTTEGSGDEDKEAEVYCLKGRHVQTKGSLKKVVCLHPRGRVTIDFDPYVNAKSAKSMVR</sequence>
<dbReference type="AlphaFoldDB" id="A0A6C0JTE3"/>
<accession>A0A6C0JTE3</accession>
<name>A0A6C0JTE3_9ZZZZ</name>